<keyword evidence="7" id="KW-1185">Reference proteome</keyword>
<accession>A0A316H450</accession>
<protein>
    <submittedName>
        <fullName evidence="6">Nitrite reductase/ring-hydroxylating ferredoxin subunit</fullName>
    </submittedName>
</protein>
<dbReference type="Gene3D" id="2.102.10.10">
    <property type="entry name" value="Rieske [2Fe-2S] iron-sulphur domain"/>
    <property type="match status" value="1"/>
</dbReference>
<name>A0A316H450_9RHOB</name>
<evidence type="ECO:0000313" key="6">
    <source>
        <dbReference type="EMBL" id="PWK62323.1"/>
    </source>
</evidence>
<proteinExistence type="predicted"/>
<dbReference type="EMBL" id="QGGW01000001">
    <property type="protein sequence ID" value="PWK62323.1"/>
    <property type="molecule type" value="Genomic_DNA"/>
</dbReference>
<keyword evidence="3" id="KW-0408">Iron</keyword>
<keyword evidence="2" id="KW-0479">Metal-binding</keyword>
<comment type="caution">
    <text evidence="6">The sequence shown here is derived from an EMBL/GenBank/DDBJ whole genome shotgun (WGS) entry which is preliminary data.</text>
</comment>
<gene>
    <name evidence="6" type="ORF">C7455_101349</name>
</gene>
<evidence type="ECO:0000313" key="7">
    <source>
        <dbReference type="Proteomes" id="UP000245708"/>
    </source>
</evidence>
<dbReference type="Pfam" id="PF00355">
    <property type="entry name" value="Rieske"/>
    <property type="match status" value="1"/>
</dbReference>
<reference evidence="6 7" key="1">
    <citation type="submission" date="2018-05" db="EMBL/GenBank/DDBJ databases">
        <title>Genomic Encyclopedia of Type Strains, Phase IV (KMG-IV): sequencing the most valuable type-strain genomes for metagenomic binning, comparative biology and taxonomic classification.</title>
        <authorList>
            <person name="Goeker M."/>
        </authorList>
    </citation>
    <scope>NUCLEOTIDE SEQUENCE [LARGE SCALE GENOMIC DNA]</scope>
    <source>
        <strain evidence="6 7">DSM 16097</strain>
    </source>
</reference>
<evidence type="ECO:0000256" key="3">
    <source>
        <dbReference type="ARBA" id="ARBA00023004"/>
    </source>
</evidence>
<dbReference type="OrthoDB" id="9794175at2"/>
<evidence type="ECO:0000259" key="5">
    <source>
        <dbReference type="PROSITE" id="PS51296"/>
    </source>
</evidence>
<organism evidence="6 7">
    <name type="scientific">Roseicyclus mahoneyensis</name>
    <dbReference type="NCBI Taxonomy" id="164332"/>
    <lineage>
        <taxon>Bacteria</taxon>
        <taxon>Pseudomonadati</taxon>
        <taxon>Pseudomonadota</taxon>
        <taxon>Alphaproteobacteria</taxon>
        <taxon>Rhodobacterales</taxon>
        <taxon>Roseobacteraceae</taxon>
        <taxon>Roseicyclus</taxon>
    </lineage>
</organism>
<keyword evidence="1" id="KW-0001">2Fe-2S</keyword>
<dbReference type="PROSITE" id="PS51296">
    <property type="entry name" value="RIESKE"/>
    <property type="match status" value="1"/>
</dbReference>
<sequence>MNRDAWRDFPGAPPEGTCICAAADLPVAGVASHDLDGFPILLVASADGLRAYVNACPHQYLPLDWRSSNILSADGETLRCSNHDAGFDACTGRGVDGLGQGCALDPVPLRVAGDWLVIGSA</sequence>
<dbReference type="Proteomes" id="UP000245708">
    <property type="component" value="Unassembled WGS sequence"/>
</dbReference>
<feature type="domain" description="Rieske" evidence="5">
    <location>
        <begin position="17"/>
        <end position="118"/>
    </location>
</feature>
<evidence type="ECO:0000256" key="4">
    <source>
        <dbReference type="ARBA" id="ARBA00023014"/>
    </source>
</evidence>
<keyword evidence="4" id="KW-0411">Iron-sulfur</keyword>
<dbReference type="InterPro" id="IPR036922">
    <property type="entry name" value="Rieske_2Fe-2S_sf"/>
</dbReference>
<evidence type="ECO:0000256" key="1">
    <source>
        <dbReference type="ARBA" id="ARBA00022714"/>
    </source>
</evidence>
<dbReference type="InterPro" id="IPR017941">
    <property type="entry name" value="Rieske_2Fe-2S"/>
</dbReference>
<evidence type="ECO:0000256" key="2">
    <source>
        <dbReference type="ARBA" id="ARBA00022723"/>
    </source>
</evidence>
<dbReference type="RefSeq" id="WP_109664636.1">
    <property type="nucleotide sequence ID" value="NZ_QGGW01000001.1"/>
</dbReference>
<dbReference type="GO" id="GO:0051537">
    <property type="term" value="F:2 iron, 2 sulfur cluster binding"/>
    <property type="evidence" value="ECO:0007669"/>
    <property type="project" value="UniProtKB-KW"/>
</dbReference>
<dbReference type="AlphaFoldDB" id="A0A316H450"/>
<dbReference type="GO" id="GO:0046872">
    <property type="term" value="F:metal ion binding"/>
    <property type="evidence" value="ECO:0007669"/>
    <property type="project" value="UniProtKB-KW"/>
</dbReference>
<dbReference type="SUPFAM" id="SSF50022">
    <property type="entry name" value="ISP domain"/>
    <property type="match status" value="1"/>
</dbReference>